<keyword evidence="1" id="KW-1185">Reference proteome</keyword>
<organism evidence="1 2">
    <name type="scientific">Syphacia muris</name>
    <dbReference type="NCBI Taxonomy" id="451379"/>
    <lineage>
        <taxon>Eukaryota</taxon>
        <taxon>Metazoa</taxon>
        <taxon>Ecdysozoa</taxon>
        <taxon>Nematoda</taxon>
        <taxon>Chromadorea</taxon>
        <taxon>Rhabditida</taxon>
        <taxon>Spirurina</taxon>
        <taxon>Oxyuridomorpha</taxon>
        <taxon>Oxyuroidea</taxon>
        <taxon>Oxyuridae</taxon>
        <taxon>Syphacia</taxon>
    </lineage>
</organism>
<name>A0A0N5AZW6_9BILA</name>
<evidence type="ECO:0000313" key="2">
    <source>
        <dbReference type="WBParaSite" id="SMUV_0001054801-mRNA-1"/>
    </source>
</evidence>
<reference evidence="2" key="1">
    <citation type="submission" date="2017-02" db="UniProtKB">
        <authorList>
            <consortium name="WormBaseParasite"/>
        </authorList>
    </citation>
    <scope>IDENTIFICATION</scope>
</reference>
<dbReference type="WBParaSite" id="SMUV_0001054801-mRNA-1">
    <property type="protein sequence ID" value="SMUV_0001054801-mRNA-1"/>
    <property type="gene ID" value="SMUV_0001054801"/>
</dbReference>
<evidence type="ECO:0000313" key="1">
    <source>
        <dbReference type="Proteomes" id="UP000046393"/>
    </source>
</evidence>
<protein>
    <submittedName>
        <fullName evidence="2">MSP domain-containing protein</fullName>
    </submittedName>
</protein>
<dbReference type="Proteomes" id="UP000046393">
    <property type="component" value="Unplaced"/>
</dbReference>
<sequence length="93" mass="10528">MPHRQYQRLSFCSFGKTVYASKQFVLQIRTIPGSNETKYLASQRLINVTSNLKRHTESMVTVAMIARFQVLLMPFTAPATTAAEKPIPHLCKS</sequence>
<dbReference type="AlphaFoldDB" id="A0A0N5AZW6"/>
<accession>A0A0N5AZW6</accession>
<proteinExistence type="predicted"/>